<keyword evidence="2 7" id="KW-0479">Metal-binding</keyword>
<evidence type="ECO:0000256" key="2">
    <source>
        <dbReference type="ARBA" id="ARBA00022723"/>
    </source>
</evidence>
<feature type="binding site" evidence="7">
    <location>
        <position position="501"/>
    </location>
    <ligand>
        <name>Ca(2+)</name>
        <dbReference type="ChEBI" id="CHEBI:29108"/>
    </ligand>
</feature>
<dbReference type="RefSeq" id="WP_175103583.1">
    <property type="nucleotide sequence ID" value="NZ_CADIKM010000003.1"/>
</dbReference>
<evidence type="ECO:0000313" key="10">
    <source>
        <dbReference type="EMBL" id="CAB3780535.1"/>
    </source>
</evidence>
<dbReference type="SUPFAM" id="SSF54897">
    <property type="entry name" value="Protease propeptides/inhibitors"/>
    <property type="match status" value="1"/>
</dbReference>
<accession>A0A6S7B827</accession>
<keyword evidence="5 7" id="KW-0106">Calcium</keyword>
<dbReference type="Gene3D" id="3.40.50.200">
    <property type="entry name" value="Peptidase S8/S53 domain"/>
    <property type="match status" value="1"/>
</dbReference>
<proteinExistence type="predicted"/>
<keyword evidence="6" id="KW-0865">Zymogen</keyword>
<sequence length="521" mass="53681">MAKHPVAGSDKAQPEGTQCVGQCDPNERIEVVVMLRRRDEDGFRALMQKVDEGKAPPVPVSREEFEQRFGAAPNDIAKVEAFAEQHQLQVVRAEVATRSVVLSGAVAQFEAAFGVKLERFEHHASGAYRGHAGAVQLPDEIHDMVKAVLGLDSRPQAHPHFRIRPPIRPARAGQATSFTPLELARLYGFPDGDGAGQCIGIIELGGGYSTSDLSSYFSGLGLVTPTVVVVSVDQAKNTPTGDPGGPDGEVTLDIEVAGAIAPAAKLAVYFSPNSDAGFIDAVNRAIHDTANQPSVISISWGAPESSWTSQSIQSFNDVLQSAAALGVTICAASGDSGSSDGSTDGSDQVDFPASSPYVLACGGTQLDTTDTTISREVVWNDGAQGGAGGGGVSTVFALPVWQKGLSATLTQGGMKTLGKRGVPDVAGNASPQTGYEILIDGSRTVVGGTSAVAPLWAGLIARINATQGSPAGFLQPKLYAAKAAGRDITQGNNGSYEASTGWDACTGLGSPNGATLAAAVK</sequence>
<evidence type="ECO:0000256" key="7">
    <source>
        <dbReference type="PROSITE-ProRule" id="PRU01032"/>
    </source>
</evidence>
<organism evidence="10 11">
    <name type="scientific">Pararobbsia alpina</name>
    <dbReference type="NCBI Taxonomy" id="621374"/>
    <lineage>
        <taxon>Bacteria</taxon>
        <taxon>Pseudomonadati</taxon>
        <taxon>Pseudomonadota</taxon>
        <taxon>Betaproteobacteria</taxon>
        <taxon>Burkholderiales</taxon>
        <taxon>Burkholderiaceae</taxon>
        <taxon>Pararobbsia</taxon>
    </lineage>
</organism>
<dbReference type="Proteomes" id="UP000494115">
    <property type="component" value="Unassembled WGS sequence"/>
</dbReference>
<dbReference type="GO" id="GO:0006508">
    <property type="term" value="P:proteolysis"/>
    <property type="evidence" value="ECO:0007669"/>
    <property type="project" value="UniProtKB-KW"/>
</dbReference>
<dbReference type="InterPro" id="IPR036852">
    <property type="entry name" value="Peptidase_S8/S53_dom_sf"/>
</dbReference>
<comment type="cofactor">
    <cofactor evidence="7">
        <name>Ca(2+)</name>
        <dbReference type="ChEBI" id="CHEBI:29108"/>
    </cofactor>
    <text evidence="7">Binds 1 Ca(2+) ion per subunit.</text>
</comment>
<evidence type="ECO:0000256" key="3">
    <source>
        <dbReference type="ARBA" id="ARBA00022801"/>
    </source>
</evidence>
<name>A0A6S7B827_9BURK</name>
<dbReference type="CDD" id="cd11377">
    <property type="entry name" value="Pro-peptidase_S53"/>
    <property type="match status" value="1"/>
</dbReference>
<dbReference type="AlphaFoldDB" id="A0A6S7B827"/>
<dbReference type="Pfam" id="PF00082">
    <property type="entry name" value="Peptidase_S8"/>
    <property type="match status" value="1"/>
</dbReference>
<evidence type="ECO:0000256" key="6">
    <source>
        <dbReference type="ARBA" id="ARBA00023145"/>
    </source>
</evidence>
<dbReference type="InterPro" id="IPR015366">
    <property type="entry name" value="S53_propep"/>
</dbReference>
<dbReference type="CDD" id="cd04056">
    <property type="entry name" value="Peptidases_S53"/>
    <property type="match status" value="1"/>
</dbReference>
<dbReference type="GO" id="GO:0046872">
    <property type="term" value="F:metal ion binding"/>
    <property type="evidence" value="ECO:0007669"/>
    <property type="project" value="UniProtKB-UniRule"/>
</dbReference>
<keyword evidence="4 7" id="KW-0720">Serine protease</keyword>
<dbReference type="SUPFAM" id="SSF52743">
    <property type="entry name" value="Subtilisin-like"/>
    <property type="match status" value="1"/>
</dbReference>
<feature type="binding site" evidence="7">
    <location>
        <position position="487"/>
    </location>
    <ligand>
        <name>Ca(2+)</name>
        <dbReference type="ChEBI" id="CHEBI:29108"/>
    </ligand>
</feature>
<reference evidence="10 11" key="1">
    <citation type="submission" date="2020-04" db="EMBL/GenBank/DDBJ databases">
        <authorList>
            <person name="De Canck E."/>
        </authorList>
    </citation>
    <scope>NUCLEOTIDE SEQUENCE [LARGE SCALE GENOMIC DNA]</scope>
    <source>
        <strain evidence="10 11">LMG 28138</strain>
    </source>
</reference>
<feature type="binding site" evidence="7">
    <location>
        <position position="488"/>
    </location>
    <ligand>
        <name>Ca(2+)</name>
        <dbReference type="ChEBI" id="CHEBI:29108"/>
    </ligand>
</feature>
<dbReference type="Pfam" id="PF09286">
    <property type="entry name" value="Pro-kuma_activ"/>
    <property type="match status" value="1"/>
</dbReference>
<keyword evidence="3 7" id="KW-0378">Hydrolase</keyword>
<feature type="domain" description="Peptidase S53" evidence="9">
    <location>
        <begin position="177"/>
        <end position="521"/>
    </location>
</feature>
<dbReference type="PROSITE" id="PS51695">
    <property type="entry name" value="SEDOLISIN"/>
    <property type="match status" value="1"/>
</dbReference>
<feature type="active site" description="Charge relay system" evidence="7">
    <location>
        <position position="450"/>
    </location>
</feature>
<dbReference type="PANTHER" id="PTHR14218:SF15">
    <property type="entry name" value="TRIPEPTIDYL-PEPTIDASE 1"/>
    <property type="match status" value="1"/>
</dbReference>
<dbReference type="InterPro" id="IPR000209">
    <property type="entry name" value="Peptidase_S8/S53_dom"/>
</dbReference>
<evidence type="ECO:0000259" key="9">
    <source>
        <dbReference type="PROSITE" id="PS51695"/>
    </source>
</evidence>
<evidence type="ECO:0000256" key="5">
    <source>
        <dbReference type="ARBA" id="ARBA00022837"/>
    </source>
</evidence>
<gene>
    <name evidence="10" type="primary">pcp_2</name>
    <name evidence="10" type="ORF">LMG28138_01064</name>
</gene>
<feature type="region of interest" description="Disordered" evidence="8">
    <location>
        <begin position="1"/>
        <end position="21"/>
    </location>
</feature>
<evidence type="ECO:0000256" key="8">
    <source>
        <dbReference type="SAM" id="MobiDB-lite"/>
    </source>
</evidence>
<feature type="active site" description="Charge relay system" evidence="7">
    <location>
        <position position="253"/>
    </location>
</feature>
<feature type="binding site" evidence="7">
    <location>
        <position position="503"/>
    </location>
    <ligand>
        <name>Ca(2+)</name>
        <dbReference type="ChEBI" id="CHEBI:29108"/>
    </ligand>
</feature>
<protein>
    <submittedName>
        <fullName evidence="10">Pseudomonalisin</fullName>
        <ecNumber evidence="10">3.4.21.100</ecNumber>
    </submittedName>
</protein>
<evidence type="ECO:0000313" key="11">
    <source>
        <dbReference type="Proteomes" id="UP000494115"/>
    </source>
</evidence>
<evidence type="ECO:0000256" key="4">
    <source>
        <dbReference type="ARBA" id="ARBA00022825"/>
    </source>
</evidence>
<dbReference type="InterPro" id="IPR030400">
    <property type="entry name" value="Sedolisin_dom"/>
</dbReference>
<dbReference type="EMBL" id="CADIKM010000003">
    <property type="protein sequence ID" value="CAB3780535.1"/>
    <property type="molecule type" value="Genomic_DNA"/>
</dbReference>
<dbReference type="EC" id="3.4.21.100" evidence="10"/>
<evidence type="ECO:0000256" key="1">
    <source>
        <dbReference type="ARBA" id="ARBA00022670"/>
    </source>
</evidence>
<keyword evidence="11" id="KW-1185">Reference proteome</keyword>
<dbReference type="SMART" id="SM00944">
    <property type="entry name" value="Pro-kuma_activ"/>
    <property type="match status" value="1"/>
</dbReference>
<dbReference type="PANTHER" id="PTHR14218">
    <property type="entry name" value="PROTEASE S8 TRIPEPTIDYL PEPTIDASE I CLN2"/>
    <property type="match status" value="1"/>
</dbReference>
<dbReference type="GO" id="GO:0004252">
    <property type="term" value="F:serine-type endopeptidase activity"/>
    <property type="evidence" value="ECO:0007669"/>
    <property type="project" value="UniProtKB-UniRule"/>
</dbReference>
<keyword evidence="1 7" id="KW-0645">Protease</keyword>
<dbReference type="GO" id="GO:0008240">
    <property type="term" value="F:tripeptidyl-peptidase activity"/>
    <property type="evidence" value="ECO:0007669"/>
    <property type="project" value="TreeGrafter"/>
</dbReference>
<feature type="active site" description="Charge relay system" evidence="7">
    <location>
        <position position="249"/>
    </location>
</feature>
<dbReference type="InterPro" id="IPR050819">
    <property type="entry name" value="Tripeptidyl-peptidase_I"/>
</dbReference>